<gene>
    <name evidence="8" type="ORF">AVDCRST_MAG44-927</name>
</gene>
<dbReference type="EC" id="3.4.17.13" evidence="8"/>
<dbReference type="GO" id="GO:0006508">
    <property type="term" value="P:proteolysis"/>
    <property type="evidence" value="ECO:0007669"/>
    <property type="project" value="UniProtKB-KW"/>
</dbReference>
<dbReference type="AlphaFoldDB" id="A0A6J4SR03"/>
<dbReference type="Gene3D" id="3.40.50.10740">
    <property type="entry name" value="Class I glutamine amidotransferase-like"/>
    <property type="match status" value="1"/>
</dbReference>
<dbReference type="Gene3D" id="3.50.30.60">
    <property type="entry name" value="LD-carboxypeptidase A C-terminal domain-like"/>
    <property type="match status" value="1"/>
</dbReference>
<evidence type="ECO:0000256" key="2">
    <source>
        <dbReference type="ARBA" id="ARBA00022645"/>
    </source>
</evidence>
<dbReference type="CDD" id="cd07025">
    <property type="entry name" value="Peptidase_S66"/>
    <property type="match status" value="1"/>
</dbReference>
<dbReference type="EMBL" id="CADCVY010000065">
    <property type="protein sequence ID" value="CAA9502954.1"/>
    <property type="molecule type" value="Genomic_DNA"/>
</dbReference>
<keyword evidence="2 8" id="KW-0121">Carboxypeptidase</keyword>
<evidence type="ECO:0000259" key="6">
    <source>
        <dbReference type="Pfam" id="PF02016"/>
    </source>
</evidence>
<evidence type="ECO:0000313" key="8">
    <source>
        <dbReference type="EMBL" id="CAA9502954.1"/>
    </source>
</evidence>
<name>A0A6J4SR03_9SPHN</name>
<organism evidence="8">
    <name type="scientific">uncultured Sphingomonas sp</name>
    <dbReference type="NCBI Taxonomy" id="158754"/>
    <lineage>
        <taxon>Bacteria</taxon>
        <taxon>Pseudomonadati</taxon>
        <taxon>Pseudomonadota</taxon>
        <taxon>Alphaproteobacteria</taxon>
        <taxon>Sphingomonadales</taxon>
        <taxon>Sphingomonadaceae</taxon>
        <taxon>Sphingomonas</taxon>
        <taxon>environmental samples</taxon>
    </lineage>
</organism>
<dbReference type="GO" id="GO:0106415">
    <property type="term" value="F:muramoyltetrapeptide carboxypeptidase activity"/>
    <property type="evidence" value="ECO:0007669"/>
    <property type="project" value="UniProtKB-EC"/>
</dbReference>
<keyword evidence="3" id="KW-0645">Protease</keyword>
<dbReference type="SUPFAM" id="SSF52317">
    <property type="entry name" value="Class I glutamine amidotransferase-like"/>
    <property type="match status" value="1"/>
</dbReference>
<keyword evidence="5" id="KW-0720">Serine protease</keyword>
<protein>
    <submittedName>
        <fullName evidence="8">Muramoyltetrapeptide carboxypeptidase</fullName>
        <ecNumber evidence="8">3.4.17.13</ecNumber>
    </submittedName>
</protein>
<dbReference type="SUPFAM" id="SSF141986">
    <property type="entry name" value="LD-carboxypeptidase A C-terminal domain-like"/>
    <property type="match status" value="1"/>
</dbReference>
<accession>A0A6J4SR03</accession>
<sequence>MKREAAERVQAIANRRGDCELLIHPQCFLSDGHFAGPDEARLHALREVMADPAVDAVWFARGGYGSNRIAEAALRDLPLAARIKVYLGYSDAGFLQAGLHKVGVQAVWGPMPQDVMRDGGDAAVERALAWLVDRDTAACEPDLQEPAMAFNLTVLASLLGTALEPDLAGVDLLIEDIGEHHYRIDRMMFHVTASPNVRRIARLRLGRVGDIPANDPAFARDECAIVEDWCHRSGIVYGGRADIGHDVGNRVVPFGSRALSAVPLQRG</sequence>
<dbReference type="PANTHER" id="PTHR30237:SF2">
    <property type="entry name" value="MUREIN TETRAPEPTIDE CARBOXYPEPTIDASE"/>
    <property type="match status" value="1"/>
</dbReference>
<dbReference type="InterPro" id="IPR027478">
    <property type="entry name" value="LdcA_N"/>
</dbReference>
<evidence type="ECO:0000259" key="7">
    <source>
        <dbReference type="Pfam" id="PF17676"/>
    </source>
</evidence>
<proteinExistence type="inferred from homology"/>
<dbReference type="InterPro" id="IPR029062">
    <property type="entry name" value="Class_I_gatase-like"/>
</dbReference>
<evidence type="ECO:0000256" key="5">
    <source>
        <dbReference type="ARBA" id="ARBA00022825"/>
    </source>
</evidence>
<feature type="domain" description="LD-carboxypeptidase C-terminal" evidence="7">
    <location>
        <begin position="151"/>
        <end position="258"/>
    </location>
</feature>
<dbReference type="InterPro" id="IPR027461">
    <property type="entry name" value="Carboxypeptidase_A_C_sf"/>
</dbReference>
<reference evidence="8" key="1">
    <citation type="submission" date="2020-02" db="EMBL/GenBank/DDBJ databases">
        <authorList>
            <person name="Meier V. D."/>
        </authorList>
    </citation>
    <scope>NUCLEOTIDE SEQUENCE</scope>
    <source>
        <strain evidence="8">AVDCRST_MAG44</strain>
    </source>
</reference>
<comment type="similarity">
    <text evidence="1">Belongs to the peptidase S66 family.</text>
</comment>
<evidence type="ECO:0000256" key="1">
    <source>
        <dbReference type="ARBA" id="ARBA00010233"/>
    </source>
</evidence>
<evidence type="ECO:0000256" key="4">
    <source>
        <dbReference type="ARBA" id="ARBA00022801"/>
    </source>
</evidence>
<dbReference type="PANTHER" id="PTHR30237">
    <property type="entry name" value="MURAMOYLTETRAPEPTIDE CARBOXYPEPTIDASE"/>
    <property type="match status" value="1"/>
</dbReference>
<keyword evidence="4 8" id="KW-0378">Hydrolase</keyword>
<dbReference type="InterPro" id="IPR003507">
    <property type="entry name" value="S66_fam"/>
</dbReference>
<dbReference type="InterPro" id="IPR040449">
    <property type="entry name" value="Peptidase_S66_N"/>
</dbReference>
<evidence type="ECO:0000256" key="3">
    <source>
        <dbReference type="ARBA" id="ARBA00022670"/>
    </source>
</evidence>
<dbReference type="Pfam" id="PF02016">
    <property type="entry name" value="Peptidase_S66"/>
    <property type="match status" value="1"/>
</dbReference>
<dbReference type="InterPro" id="IPR040921">
    <property type="entry name" value="Peptidase_S66C"/>
</dbReference>
<dbReference type="GO" id="GO:0008236">
    <property type="term" value="F:serine-type peptidase activity"/>
    <property type="evidence" value="ECO:0007669"/>
    <property type="project" value="UniProtKB-KW"/>
</dbReference>
<dbReference type="Pfam" id="PF17676">
    <property type="entry name" value="Peptidase_S66C"/>
    <property type="match status" value="1"/>
</dbReference>
<feature type="domain" description="LD-carboxypeptidase N-terminal" evidence="6">
    <location>
        <begin position="10"/>
        <end position="107"/>
    </location>
</feature>